<keyword evidence="1" id="KW-0812">Transmembrane</keyword>
<dbReference type="RefSeq" id="WP_221859823.1">
    <property type="nucleotide sequence ID" value="NZ_BAAAYV010000004.1"/>
</dbReference>
<keyword evidence="1" id="KW-1133">Transmembrane helix</keyword>
<reference evidence="3" key="1">
    <citation type="journal article" date="2019" name="Int. J. Syst. Evol. Microbiol.">
        <title>The Global Catalogue of Microorganisms (GCM) 10K type strain sequencing project: providing services to taxonomists for standard genome sequencing and annotation.</title>
        <authorList>
            <consortium name="The Broad Institute Genomics Platform"/>
            <consortium name="The Broad Institute Genome Sequencing Center for Infectious Disease"/>
            <person name="Wu L."/>
            <person name="Ma J."/>
        </authorList>
    </citation>
    <scope>NUCLEOTIDE SEQUENCE [LARGE SCALE GENOMIC DNA]</scope>
    <source>
        <strain evidence="3">JCM 16546</strain>
    </source>
</reference>
<gene>
    <name evidence="2" type="ORF">GCM10022202_07320</name>
</gene>
<evidence type="ECO:0000256" key="1">
    <source>
        <dbReference type="SAM" id="Phobius"/>
    </source>
</evidence>
<evidence type="ECO:0000313" key="3">
    <source>
        <dbReference type="Proteomes" id="UP001410795"/>
    </source>
</evidence>
<feature type="transmembrane region" description="Helical" evidence="1">
    <location>
        <begin position="134"/>
        <end position="158"/>
    </location>
</feature>
<protein>
    <recommendedName>
        <fullName evidence="4">DUF2207 domain-containing protein</fullName>
    </recommendedName>
</protein>
<sequence>MTPQPATTEQTSGFTAFEYASVRAPRDLESLYQDTYRGFGWIVESTELADPVRPLPLTPAIQPTTITLKLKRDRNIRSRQMVQSLQRKAEGSLATISRLEKSKTTRAIAVAVTLGIVGAALLAGSIFLMNGGLLVLSILLGVVGLVGWVGGFLAYLAVKSRRAATVAPLIDREFDALYETTGQAARLLR</sequence>
<proteinExistence type="predicted"/>
<evidence type="ECO:0008006" key="4">
    <source>
        <dbReference type="Google" id="ProtNLM"/>
    </source>
</evidence>
<accession>A0ABP7B761</accession>
<dbReference type="Proteomes" id="UP001410795">
    <property type="component" value="Unassembled WGS sequence"/>
</dbReference>
<feature type="transmembrane region" description="Helical" evidence="1">
    <location>
        <begin position="107"/>
        <end position="128"/>
    </location>
</feature>
<organism evidence="2 3">
    <name type="scientific">Microbacterium marinilacus</name>
    <dbReference type="NCBI Taxonomy" id="415209"/>
    <lineage>
        <taxon>Bacteria</taxon>
        <taxon>Bacillati</taxon>
        <taxon>Actinomycetota</taxon>
        <taxon>Actinomycetes</taxon>
        <taxon>Micrococcales</taxon>
        <taxon>Microbacteriaceae</taxon>
        <taxon>Microbacterium</taxon>
    </lineage>
</organism>
<keyword evidence="1" id="KW-0472">Membrane</keyword>
<name>A0ABP7B761_9MICO</name>
<dbReference type="EMBL" id="BAAAYV010000004">
    <property type="protein sequence ID" value="GAA3650105.1"/>
    <property type="molecule type" value="Genomic_DNA"/>
</dbReference>
<comment type="caution">
    <text evidence="2">The sequence shown here is derived from an EMBL/GenBank/DDBJ whole genome shotgun (WGS) entry which is preliminary data.</text>
</comment>
<evidence type="ECO:0000313" key="2">
    <source>
        <dbReference type="EMBL" id="GAA3650105.1"/>
    </source>
</evidence>
<keyword evidence="3" id="KW-1185">Reference proteome</keyword>